<dbReference type="Pfam" id="PF01695">
    <property type="entry name" value="IstB_IS21"/>
    <property type="match status" value="1"/>
</dbReference>
<dbReference type="InterPro" id="IPR027417">
    <property type="entry name" value="P-loop_NTPase"/>
</dbReference>
<feature type="domain" description="IstB-like ATP-binding" evidence="1">
    <location>
        <begin position="39"/>
        <end position="123"/>
    </location>
</feature>
<dbReference type="Gene3D" id="3.40.50.300">
    <property type="entry name" value="P-loop containing nucleotide triphosphate hydrolases"/>
    <property type="match status" value="1"/>
</dbReference>
<reference evidence="2 3" key="1">
    <citation type="submission" date="2023-05" db="EMBL/GenBank/DDBJ databases">
        <title>Draft genome of Paenibacillus sp. CCS26.</title>
        <authorList>
            <person name="Akita H."/>
            <person name="Shinto Y."/>
            <person name="Kimura Z."/>
        </authorList>
    </citation>
    <scope>NUCLEOTIDE SEQUENCE [LARGE SCALE GENOMIC DNA]</scope>
    <source>
        <strain evidence="2 3">CCS26</strain>
    </source>
</reference>
<organism evidence="2 3">
    <name type="scientific">Paenibacillus glycanilyticus</name>
    <dbReference type="NCBI Taxonomy" id="126569"/>
    <lineage>
        <taxon>Bacteria</taxon>
        <taxon>Bacillati</taxon>
        <taxon>Bacillota</taxon>
        <taxon>Bacilli</taxon>
        <taxon>Bacillales</taxon>
        <taxon>Paenibacillaceae</taxon>
        <taxon>Paenibacillus</taxon>
    </lineage>
</organism>
<dbReference type="EMBL" id="BTCL01000021">
    <property type="protein sequence ID" value="GMK47594.1"/>
    <property type="molecule type" value="Genomic_DNA"/>
</dbReference>
<comment type="caution">
    <text evidence="2">The sequence shown here is derived from an EMBL/GenBank/DDBJ whole genome shotgun (WGS) entry which is preliminary data.</text>
</comment>
<sequence length="126" mass="14077">MQPLERPAYFLDVNEWQTDYNAFNRPRVPDEIAAPAAARYYTAQRTAMAAPFLVADDIGVRDASEAFRADLHTVINARVAGGLPTVYTSNIPLAELGTLFDRRLADRVRDLCGELTFKGESKRGMR</sequence>
<evidence type="ECO:0000313" key="2">
    <source>
        <dbReference type="EMBL" id="GMK47594.1"/>
    </source>
</evidence>
<gene>
    <name evidence="2" type="ORF">PghCCS26_47240</name>
</gene>
<evidence type="ECO:0000259" key="1">
    <source>
        <dbReference type="Pfam" id="PF01695"/>
    </source>
</evidence>
<protein>
    <recommendedName>
        <fullName evidence="1">IstB-like ATP-binding domain-containing protein</fullName>
    </recommendedName>
</protein>
<name>A0ABQ6NUD5_9BACL</name>
<dbReference type="Proteomes" id="UP001285921">
    <property type="component" value="Unassembled WGS sequence"/>
</dbReference>
<keyword evidence="3" id="KW-1185">Reference proteome</keyword>
<dbReference type="InterPro" id="IPR002611">
    <property type="entry name" value="IstB_ATP-bd"/>
</dbReference>
<accession>A0ABQ6NUD5</accession>
<evidence type="ECO:0000313" key="3">
    <source>
        <dbReference type="Proteomes" id="UP001285921"/>
    </source>
</evidence>
<proteinExistence type="predicted"/>